<dbReference type="InterPro" id="IPR003598">
    <property type="entry name" value="Ig_sub2"/>
</dbReference>
<evidence type="ECO:0000256" key="2">
    <source>
        <dbReference type="ARBA" id="ARBA00023157"/>
    </source>
</evidence>
<dbReference type="SMART" id="SM00408">
    <property type="entry name" value="IGc2"/>
    <property type="match status" value="5"/>
</dbReference>
<proteinExistence type="predicted"/>
<keyword evidence="4" id="KW-0472">Membrane</keyword>
<dbReference type="GeneTree" id="ENSGT00940000155177"/>
<dbReference type="Pfam" id="PF07686">
    <property type="entry name" value="V-set"/>
    <property type="match status" value="4"/>
</dbReference>
<feature type="domain" description="Ig-like" evidence="5">
    <location>
        <begin position="430"/>
        <end position="533"/>
    </location>
</feature>
<accession>A0A4W6CJU0</accession>
<evidence type="ECO:0000259" key="5">
    <source>
        <dbReference type="PROSITE" id="PS50835"/>
    </source>
</evidence>
<evidence type="ECO:0000313" key="7">
    <source>
        <dbReference type="Proteomes" id="UP000314980"/>
    </source>
</evidence>
<dbReference type="SMART" id="SM00409">
    <property type="entry name" value="IG"/>
    <property type="match status" value="5"/>
</dbReference>
<dbReference type="Gene3D" id="2.60.40.10">
    <property type="entry name" value="Immunoglobulins"/>
    <property type="match status" value="5"/>
</dbReference>
<keyword evidence="2" id="KW-1015">Disulfide bond</keyword>
<dbReference type="InterPro" id="IPR013106">
    <property type="entry name" value="Ig_V-set"/>
</dbReference>
<feature type="domain" description="Ig-like" evidence="5">
    <location>
        <begin position="178"/>
        <end position="304"/>
    </location>
</feature>
<keyword evidence="4" id="KW-0812">Transmembrane</keyword>
<name>A0A4W6CJU0_LATCA</name>
<sequence length="764" mass="85354">MCAYFLTEVVPDTSSLVVEISAAQTALQEGQRLSLSCTVDTQNQEKRFLSVAWLRGNVELARIGPTGVLSVGPDYSGRETEGELRAVRTGDRDYGLTLQPVRTEDQGEYICRAWPQDRSQDGAFTQGTPRDSSPQLISISATGQSILPDTYTYSRFNFPSFCVFYYLLKQNNDICLLPCLITESGLSVEMQPFGMVMEGARLKLTCKVTEVEGQLSVTWQHKSTSTTATPFTNVISLSQEGVTEIGGSFTSRKVRATRPAADTFTLELDEVTLSDSGVYQCAVSEWKTNSKTNSQSQAATVEVTPLDELVKVYLISRDNIVTVGENVHLLCRVRGPRVPITLTWSLQRDASTVDNILTVSSNGDISWSADQQGYQLKVENRETEVIHSLHINSASHREAGRYQCSVSVFLENAFKKLPPSNQLGVMVQNPVSKLVLTSPVTLTSNINTDIEVKCSVITNTSESSRYAVTWLHQQGPENKIIVSSDRDAQVTFGTQVEQSNRKRISMRQSKGPSFELTIRQTQISDNGSYKCEVVEWLQDPRGDWYQLSPVSKLIQLKVTEPENDLRLDAKEQQQLIARKGDEVEFKCNIISGASGPPFFYKVAWLYRNSSSFTSVPLLELDHTGLLRYPENQALRDLQGRLRLSRPTQSNFCLRIQRAHEWDSGTYQCQVEQYQLNNEDQWQQKASDKAGLITLTVNVTGEHFFEQQCQSGTWIGILVPLLICSLLVVFILVLKICRSKGVGEKKSGQSLWAEHPLKTKPSVDD</sequence>
<dbReference type="Proteomes" id="UP000314980">
    <property type="component" value="Unassembled WGS sequence"/>
</dbReference>
<keyword evidence="1" id="KW-0732">Signal</keyword>
<dbReference type="InterPro" id="IPR003599">
    <property type="entry name" value="Ig_sub"/>
</dbReference>
<dbReference type="PANTHER" id="PTHR12207:SF25">
    <property type="entry name" value="IMMUNOGLOBULIN SUPERFAMILY MEMBER 2"/>
    <property type="match status" value="1"/>
</dbReference>
<dbReference type="CDD" id="cd00099">
    <property type="entry name" value="IgV"/>
    <property type="match status" value="1"/>
</dbReference>
<evidence type="ECO:0000256" key="3">
    <source>
        <dbReference type="ARBA" id="ARBA00023319"/>
    </source>
</evidence>
<dbReference type="GO" id="GO:0016020">
    <property type="term" value="C:membrane"/>
    <property type="evidence" value="ECO:0007669"/>
    <property type="project" value="TreeGrafter"/>
</dbReference>
<dbReference type="PROSITE" id="PS50835">
    <property type="entry name" value="IG_LIKE"/>
    <property type="match status" value="5"/>
</dbReference>
<feature type="domain" description="Ig-like" evidence="5">
    <location>
        <begin position="561"/>
        <end position="686"/>
    </location>
</feature>
<feature type="domain" description="Ig-like" evidence="5">
    <location>
        <begin position="305"/>
        <end position="407"/>
    </location>
</feature>
<protein>
    <submittedName>
        <fullName evidence="6">Immunoglobulin superfamily, member 3-like</fullName>
    </submittedName>
</protein>
<feature type="domain" description="Ig-like" evidence="5">
    <location>
        <begin position="11"/>
        <end position="113"/>
    </location>
</feature>
<evidence type="ECO:0000256" key="4">
    <source>
        <dbReference type="SAM" id="Phobius"/>
    </source>
</evidence>
<keyword evidence="3" id="KW-0393">Immunoglobulin domain</keyword>
<dbReference type="InterPro" id="IPR036179">
    <property type="entry name" value="Ig-like_dom_sf"/>
</dbReference>
<dbReference type="SUPFAM" id="SSF48726">
    <property type="entry name" value="Immunoglobulin"/>
    <property type="match status" value="5"/>
</dbReference>
<keyword evidence="4" id="KW-1133">Transmembrane helix</keyword>
<dbReference type="AlphaFoldDB" id="A0A4W6CJU0"/>
<dbReference type="SMART" id="SM00406">
    <property type="entry name" value="IGv"/>
    <property type="match status" value="4"/>
</dbReference>
<organism evidence="6 7">
    <name type="scientific">Lates calcarifer</name>
    <name type="common">Barramundi</name>
    <name type="synonym">Holocentrus calcarifer</name>
    <dbReference type="NCBI Taxonomy" id="8187"/>
    <lineage>
        <taxon>Eukaryota</taxon>
        <taxon>Metazoa</taxon>
        <taxon>Chordata</taxon>
        <taxon>Craniata</taxon>
        <taxon>Vertebrata</taxon>
        <taxon>Euteleostomi</taxon>
        <taxon>Actinopterygii</taxon>
        <taxon>Neopterygii</taxon>
        <taxon>Teleostei</taxon>
        <taxon>Neoteleostei</taxon>
        <taxon>Acanthomorphata</taxon>
        <taxon>Carangaria</taxon>
        <taxon>Carangaria incertae sedis</taxon>
        <taxon>Centropomidae</taxon>
        <taxon>Lates</taxon>
    </lineage>
</organism>
<reference evidence="6" key="3">
    <citation type="submission" date="2025-09" db="UniProtKB">
        <authorList>
            <consortium name="Ensembl"/>
        </authorList>
    </citation>
    <scope>IDENTIFICATION</scope>
</reference>
<dbReference type="PANTHER" id="PTHR12207">
    <property type="entry name" value="V-SET AND TRANSMEMBRANE DOMAIN-CONTAINING PROTEIN"/>
    <property type="match status" value="1"/>
</dbReference>
<feature type="transmembrane region" description="Helical" evidence="4">
    <location>
        <begin position="713"/>
        <end position="736"/>
    </location>
</feature>
<dbReference type="InterPro" id="IPR013783">
    <property type="entry name" value="Ig-like_fold"/>
</dbReference>
<reference evidence="7" key="1">
    <citation type="submission" date="2015-09" db="EMBL/GenBank/DDBJ databases">
        <authorList>
            <person name="Sai Rama Sridatta P."/>
        </authorList>
    </citation>
    <scope>NUCLEOTIDE SEQUENCE [LARGE SCALE GENOMIC DNA]</scope>
</reference>
<dbReference type="InterPro" id="IPR051102">
    <property type="entry name" value="IgSF_V-set/TM_domain"/>
</dbReference>
<dbReference type="InterPro" id="IPR007110">
    <property type="entry name" value="Ig-like_dom"/>
</dbReference>
<keyword evidence="7" id="KW-1185">Reference proteome</keyword>
<evidence type="ECO:0000313" key="6">
    <source>
        <dbReference type="Ensembl" id="ENSLCAP00010012615.1"/>
    </source>
</evidence>
<dbReference type="Ensembl" id="ENSLCAT00010012892.1">
    <property type="protein sequence ID" value="ENSLCAP00010012615.1"/>
    <property type="gene ID" value="ENSLCAG00010005983.1"/>
</dbReference>
<reference evidence="6" key="2">
    <citation type="submission" date="2025-08" db="UniProtKB">
        <authorList>
            <consortium name="Ensembl"/>
        </authorList>
    </citation>
    <scope>IDENTIFICATION</scope>
</reference>
<evidence type="ECO:0000256" key="1">
    <source>
        <dbReference type="ARBA" id="ARBA00022729"/>
    </source>
</evidence>